<name>A0A8R1E876_CAEJA</name>
<dbReference type="Proteomes" id="UP000005237">
    <property type="component" value="Unassembled WGS sequence"/>
</dbReference>
<protein>
    <recommendedName>
        <fullName evidence="3">Snake toxin/toxin-like domain-containing protein</fullName>
    </recommendedName>
</protein>
<dbReference type="CDD" id="cd00117">
    <property type="entry name" value="TFP"/>
    <property type="match status" value="1"/>
</dbReference>
<organism evidence="1 2">
    <name type="scientific">Caenorhabditis japonica</name>
    <dbReference type="NCBI Taxonomy" id="281687"/>
    <lineage>
        <taxon>Eukaryota</taxon>
        <taxon>Metazoa</taxon>
        <taxon>Ecdysozoa</taxon>
        <taxon>Nematoda</taxon>
        <taxon>Chromadorea</taxon>
        <taxon>Rhabditida</taxon>
        <taxon>Rhabditina</taxon>
        <taxon>Rhabditomorpha</taxon>
        <taxon>Rhabditoidea</taxon>
        <taxon>Rhabditidae</taxon>
        <taxon>Peloderinae</taxon>
        <taxon>Caenorhabditis</taxon>
    </lineage>
</organism>
<dbReference type="AlphaFoldDB" id="A0A8R1E876"/>
<reference evidence="1" key="2">
    <citation type="submission" date="2022-06" db="UniProtKB">
        <authorList>
            <consortium name="EnsemblMetazoa"/>
        </authorList>
    </citation>
    <scope>IDENTIFICATION</scope>
    <source>
        <strain evidence="1">DF5081</strain>
    </source>
</reference>
<evidence type="ECO:0000313" key="1">
    <source>
        <dbReference type="EnsemblMetazoa" id="CJA27067.1"/>
    </source>
</evidence>
<dbReference type="EnsemblMetazoa" id="CJA27067.1">
    <property type="protein sequence ID" value="CJA27067.1"/>
    <property type="gene ID" value="WBGene00182639"/>
</dbReference>
<evidence type="ECO:0008006" key="3">
    <source>
        <dbReference type="Google" id="ProtNLM"/>
    </source>
</evidence>
<evidence type="ECO:0000313" key="2">
    <source>
        <dbReference type="Proteomes" id="UP000005237"/>
    </source>
</evidence>
<proteinExistence type="predicted"/>
<accession>A0A8R1E876</accession>
<sequence>MITLIPKGVHETTVTNLNGFFIEVDRDCAESCEQGCDQHGYGLFHTECTRCCQEPLCNEADGAHFYTPLSANNCGVFGVFFMVLAHFLRAF</sequence>
<reference evidence="2" key="1">
    <citation type="submission" date="2010-08" db="EMBL/GenBank/DDBJ databases">
        <authorList>
            <consortium name="Caenorhabditis japonica Sequencing Consortium"/>
            <person name="Wilson R.K."/>
        </authorList>
    </citation>
    <scope>NUCLEOTIDE SEQUENCE [LARGE SCALE GENOMIC DNA]</scope>
    <source>
        <strain evidence="2">DF5081</strain>
    </source>
</reference>
<keyword evidence="2" id="KW-1185">Reference proteome</keyword>